<evidence type="ECO:0000256" key="2">
    <source>
        <dbReference type="ARBA" id="ARBA00022448"/>
    </source>
</evidence>
<evidence type="ECO:0000259" key="8">
    <source>
        <dbReference type="PROSITE" id="PS51310"/>
    </source>
</evidence>
<evidence type="ECO:0000256" key="1">
    <source>
        <dbReference type="ARBA" id="ARBA00004633"/>
    </source>
</evidence>
<sequence>MIKGVPHHRTTSPTTKRKRQLHPVPMDQEAKLASTMREREAYENMADLYSIIVTVEHLERAYIRGSIEADQYTEACMRLIAQYKTAVSLVHADVPNVKAFMHEYKLSCPAAVNRLLEIGVPATVEHGTGRTTPGMPSAKYVAETTQHFITLMDALNLSMIAVDQVHPQLSDLIQSLNRVTTLPAEFEGKTKIKSWLITLNKMRASEEITDEQRRQLLFDLERGLAEFKDFLGK</sequence>
<dbReference type="VEuPathDB" id="FungiDB:SeMB42_g06861"/>
<dbReference type="EMBL" id="QEAM01000422">
    <property type="protein sequence ID" value="TPX40017.1"/>
    <property type="molecule type" value="Genomic_DNA"/>
</dbReference>
<dbReference type="Pfam" id="PF03997">
    <property type="entry name" value="VPS28"/>
    <property type="match status" value="1"/>
</dbReference>
<dbReference type="InterPro" id="IPR017898">
    <property type="entry name" value="VPS28_N"/>
</dbReference>
<dbReference type="PIRSF" id="PIRSF017535">
    <property type="entry name" value="VPS28"/>
    <property type="match status" value="1"/>
</dbReference>
<dbReference type="GO" id="GO:0031902">
    <property type="term" value="C:late endosome membrane"/>
    <property type="evidence" value="ECO:0007669"/>
    <property type="project" value="UniProtKB-SubCell"/>
</dbReference>
<evidence type="ECO:0000256" key="4">
    <source>
        <dbReference type="ARBA" id="ARBA00022927"/>
    </source>
</evidence>
<evidence type="ECO:0000256" key="3">
    <source>
        <dbReference type="ARBA" id="ARBA00022753"/>
    </source>
</evidence>
<comment type="similarity">
    <text evidence="5 6">Belongs to the VPS28 family.</text>
</comment>
<dbReference type="OrthoDB" id="2671at2759"/>
<dbReference type="FunFam" id="1.20.120.1130:FF:000001">
    <property type="entry name" value="Vacuolar protein sorting-associated protein 28 homolog"/>
    <property type="match status" value="1"/>
</dbReference>
<dbReference type="InterPro" id="IPR007143">
    <property type="entry name" value="Vps28"/>
</dbReference>
<dbReference type="GO" id="GO:0000813">
    <property type="term" value="C:ESCRT I complex"/>
    <property type="evidence" value="ECO:0007669"/>
    <property type="project" value="UniProtKB-UniRule"/>
</dbReference>
<evidence type="ECO:0000313" key="10">
    <source>
        <dbReference type="EMBL" id="TPX40017.1"/>
    </source>
</evidence>
<dbReference type="AlphaFoldDB" id="A0A507CFZ6"/>
<dbReference type="GO" id="GO:0044877">
    <property type="term" value="F:protein-containing complex binding"/>
    <property type="evidence" value="ECO:0007669"/>
    <property type="project" value="TreeGrafter"/>
</dbReference>
<dbReference type="SUPFAM" id="SSF140427">
    <property type="entry name" value="VPS28 C-terminal domain-like"/>
    <property type="match status" value="1"/>
</dbReference>
<dbReference type="SUPFAM" id="SSF140111">
    <property type="entry name" value="Endosomal sorting complex assembly domain"/>
    <property type="match status" value="1"/>
</dbReference>
<dbReference type="PROSITE" id="PS51310">
    <property type="entry name" value="VPS28_C"/>
    <property type="match status" value="1"/>
</dbReference>
<keyword evidence="4 5" id="KW-0653">Protein transport</keyword>
<name>A0A507CFZ6_9FUNG</name>
<comment type="subcellular location">
    <subcellularLocation>
        <location evidence="1">Late endosome membrane</location>
        <topology evidence="1">Peripheral membrane protein</topology>
    </subcellularLocation>
</comment>
<dbReference type="Proteomes" id="UP000320475">
    <property type="component" value="Unassembled WGS sequence"/>
</dbReference>
<organism evidence="10 11">
    <name type="scientific">Synchytrium endobioticum</name>
    <dbReference type="NCBI Taxonomy" id="286115"/>
    <lineage>
        <taxon>Eukaryota</taxon>
        <taxon>Fungi</taxon>
        <taxon>Fungi incertae sedis</taxon>
        <taxon>Chytridiomycota</taxon>
        <taxon>Chytridiomycota incertae sedis</taxon>
        <taxon>Chytridiomycetes</taxon>
        <taxon>Synchytriales</taxon>
        <taxon>Synchytriaceae</taxon>
        <taxon>Synchytrium</taxon>
    </lineage>
</organism>
<dbReference type="Gene3D" id="1.20.120.1130">
    <property type="match status" value="1"/>
</dbReference>
<dbReference type="Gene3D" id="1.20.1440.200">
    <property type="match status" value="1"/>
</dbReference>
<dbReference type="InterPro" id="IPR037202">
    <property type="entry name" value="ESCRT_assembly_dom"/>
</dbReference>
<keyword evidence="2 5" id="KW-0813">Transport</keyword>
<evidence type="ECO:0000313" key="11">
    <source>
        <dbReference type="Proteomes" id="UP000320475"/>
    </source>
</evidence>
<dbReference type="PANTHER" id="PTHR12937">
    <property type="entry name" value="VACUOLAR PROTEIN SORTING 28, ISOFORM 2 VPS28"/>
    <property type="match status" value="1"/>
</dbReference>
<feature type="domain" description="VPS28 C-terminal" evidence="8">
    <location>
        <begin position="136"/>
        <end position="232"/>
    </location>
</feature>
<dbReference type="PANTHER" id="PTHR12937:SF0">
    <property type="entry name" value="VACUOLAR PROTEIN SORTING-ASSOCIATED PROTEIN 28 HOMOLOG"/>
    <property type="match status" value="1"/>
</dbReference>
<comment type="caution">
    <text evidence="10">The sequence shown here is derived from an EMBL/GenBank/DDBJ whole genome shotgun (WGS) entry which is preliminary data.</text>
</comment>
<dbReference type="GO" id="GO:0043328">
    <property type="term" value="P:protein transport to vacuole involved in ubiquitin-dependent protein catabolic process via the multivesicular body sorting pathway"/>
    <property type="evidence" value="ECO:0007669"/>
    <property type="project" value="TreeGrafter"/>
</dbReference>
<feature type="compositionally biased region" description="Basic residues" evidence="7">
    <location>
        <begin position="1"/>
        <end position="21"/>
    </location>
</feature>
<feature type="region of interest" description="Disordered" evidence="7">
    <location>
        <begin position="1"/>
        <end position="27"/>
    </location>
</feature>
<keyword evidence="3 5" id="KW-0967">Endosome</keyword>
<accession>A0A507CFZ6</accession>
<evidence type="ECO:0000256" key="6">
    <source>
        <dbReference type="PROSITE-ProRule" id="PRU00642"/>
    </source>
</evidence>
<dbReference type="InterPro" id="IPR017899">
    <property type="entry name" value="VPS28_C"/>
</dbReference>
<reference evidence="10 11" key="1">
    <citation type="journal article" date="2019" name="Sci. Rep.">
        <title>Comparative genomics of chytrid fungi reveal insights into the obligate biotrophic and pathogenic lifestyle of Synchytrium endobioticum.</title>
        <authorList>
            <person name="van de Vossenberg B.T.L.H."/>
            <person name="Warris S."/>
            <person name="Nguyen H.D.T."/>
            <person name="van Gent-Pelzer M.P.E."/>
            <person name="Joly D.L."/>
            <person name="van de Geest H.C."/>
            <person name="Bonants P.J.M."/>
            <person name="Smith D.S."/>
            <person name="Levesque C.A."/>
            <person name="van der Lee T.A.J."/>
        </authorList>
    </citation>
    <scope>NUCLEOTIDE SEQUENCE [LARGE SCALE GENOMIC DNA]</scope>
    <source>
        <strain evidence="10 11">LEV6574</strain>
    </source>
</reference>
<proteinExistence type="inferred from homology"/>
<protein>
    <recommendedName>
        <fullName evidence="5">Vacuolar protein sorting-associated protein 28</fullName>
    </recommendedName>
    <alternativeName>
        <fullName evidence="5">ESCRT-I complex subunit VPS28</fullName>
    </alternativeName>
</protein>
<dbReference type="PROSITE" id="PS51313">
    <property type="entry name" value="VPS28_N"/>
    <property type="match status" value="1"/>
</dbReference>
<comment type="function">
    <text evidence="5">Component of the ESCRT-I complex (endosomal sorting complex required for transport I), a regulator of vesicular trafficking process.</text>
</comment>
<evidence type="ECO:0000256" key="7">
    <source>
        <dbReference type="SAM" id="MobiDB-lite"/>
    </source>
</evidence>
<gene>
    <name evidence="10" type="ORF">SeLEV6574_g06849</name>
</gene>
<dbReference type="InterPro" id="IPR037206">
    <property type="entry name" value="VPS28_C_sf"/>
</dbReference>
<evidence type="ECO:0000259" key="9">
    <source>
        <dbReference type="PROSITE" id="PS51313"/>
    </source>
</evidence>
<dbReference type="InterPro" id="IPR038358">
    <property type="entry name" value="VPS28_N_sf"/>
</dbReference>
<evidence type="ECO:0000256" key="5">
    <source>
        <dbReference type="PIRNR" id="PIRNR017535"/>
    </source>
</evidence>
<feature type="domain" description="VPS28 N-terminal" evidence="9">
    <location>
        <begin position="19"/>
        <end position="126"/>
    </location>
</feature>